<proteinExistence type="predicted"/>
<dbReference type="InterPro" id="IPR004358">
    <property type="entry name" value="Sig_transdc_His_kin-like_C"/>
</dbReference>
<dbReference type="Gene3D" id="1.10.287.130">
    <property type="match status" value="1"/>
</dbReference>
<dbReference type="CDD" id="cd06225">
    <property type="entry name" value="HAMP"/>
    <property type="match status" value="1"/>
</dbReference>
<evidence type="ECO:0000256" key="5">
    <source>
        <dbReference type="ARBA" id="ARBA00022553"/>
    </source>
</evidence>
<dbReference type="InterPro" id="IPR003594">
    <property type="entry name" value="HATPase_dom"/>
</dbReference>
<evidence type="ECO:0000259" key="16">
    <source>
        <dbReference type="PROSITE" id="PS50885"/>
    </source>
</evidence>
<dbReference type="SMART" id="SM00388">
    <property type="entry name" value="HisKA"/>
    <property type="match status" value="1"/>
</dbReference>
<evidence type="ECO:0000256" key="2">
    <source>
        <dbReference type="ARBA" id="ARBA00004651"/>
    </source>
</evidence>
<dbReference type="InterPro" id="IPR050398">
    <property type="entry name" value="HssS/ArlS-like"/>
</dbReference>
<keyword evidence="10 17" id="KW-0067">ATP-binding</keyword>
<organism evidence="17 18">
    <name type="scientific">Paenibacillus solisilvae</name>
    <dbReference type="NCBI Taxonomy" id="2486751"/>
    <lineage>
        <taxon>Bacteria</taxon>
        <taxon>Bacillati</taxon>
        <taxon>Bacillota</taxon>
        <taxon>Bacilli</taxon>
        <taxon>Bacillales</taxon>
        <taxon>Paenibacillaceae</taxon>
        <taxon>Paenibacillus</taxon>
    </lineage>
</organism>
<dbReference type="PROSITE" id="PS50109">
    <property type="entry name" value="HIS_KIN"/>
    <property type="match status" value="1"/>
</dbReference>
<dbReference type="Pfam" id="PF00512">
    <property type="entry name" value="HisKA"/>
    <property type="match status" value="1"/>
</dbReference>
<dbReference type="Proteomes" id="UP001596047">
    <property type="component" value="Unassembled WGS sequence"/>
</dbReference>
<evidence type="ECO:0000256" key="1">
    <source>
        <dbReference type="ARBA" id="ARBA00000085"/>
    </source>
</evidence>
<evidence type="ECO:0000256" key="3">
    <source>
        <dbReference type="ARBA" id="ARBA00012438"/>
    </source>
</evidence>
<dbReference type="Pfam" id="PF02518">
    <property type="entry name" value="HATPase_c"/>
    <property type="match status" value="1"/>
</dbReference>
<evidence type="ECO:0000259" key="15">
    <source>
        <dbReference type="PROSITE" id="PS50109"/>
    </source>
</evidence>
<dbReference type="CDD" id="cd00082">
    <property type="entry name" value="HisKA"/>
    <property type="match status" value="1"/>
</dbReference>
<evidence type="ECO:0000256" key="11">
    <source>
        <dbReference type="ARBA" id="ARBA00022989"/>
    </source>
</evidence>
<feature type="transmembrane region" description="Helical" evidence="14">
    <location>
        <begin position="6"/>
        <end position="32"/>
    </location>
</feature>
<dbReference type="PANTHER" id="PTHR45528">
    <property type="entry name" value="SENSOR HISTIDINE KINASE CPXA"/>
    <property type="match status" value="1"/>
</dbReference>
<dbReference type="SUPFAM" id="SSF47384">
    <property type="entry name" value="Homodimeric domain of signal transducing histidine kinase"/>
    <property type="match status" value="1"/>
</dbReference>
<evidence type="ECO:0000256" key="12">
    <source>
        <dbReference type="ARBA" id="ARBA00023012"/>
    </source>
</evidence>
<keyword evidence="12" id="KW-0902">Two-component regulatory system</keyword>
<feature type="transmembrane region" description="Helical" evidence="14">
    <location>
        <begin position="170"/>
        <end position="189"/>
    </location>
</feature>
<dbReference type="InterPro" id="IPR036890">
    <property type="entry name" value="HATPase_C_sf"/>
</dbReference>
<evidence type="ECO:0000256" key="8">
    <source>
        <dbReference type="ARBA" id="ARBA00022741"/>
    </source>
</evidence>
<feature type="domain" description="HAMP" evidence="16">
    <location>
        <begin position="190"/>
        <end position="242"/>
    </location>
</feature>
<evidence type="ECO:0000256" key="6">
    <source>
        <dbReference type="ARBA" id="ARBA00022679"/>
    </source>
</evidence>
<dbReference type="InterPro" id="IPR036097">
    <property type="entry name" value="HisK_dim/P_sf"/>
</dbReference>
<comment type="subcellular location">
    <subcellularLocation>
        <location evidence="2">Cell membrane</location>
        <topology evidence="2">Multi-pass membrane protein</topology>
    </subcellularLocation>
</comment>
<dbReference type="EC" id="2.7.13.3" evidence="3"/>
<dbReference type="EMBL" id="JBHSOW010000065">
    <property type="protein sequence ID" value="MFC5650959.1"/>
    <property type="molecule type" value="Genomic_DNA"/>
</dbReference>
<evidence type="ECO:0000256" key="9">
    <source>
        <dbReference type="ARBA" id="ARBA00022777"/>
    </source>
</evidence>
<evidence type="ECO:0000256" key="13">
    <source>
        <dbReference type="ARBA" id="ARBA00023136"/>
    </source>
</evidence>
<dbReference type="Gene3D" id="3.30.565.10">
    <property type="entry name" value="Histidine kinase-like ATPase, C-terminal domain"/>
    <property type="match status" value="1"/>
</dbReference>
<dbReference type="SUPFAM" id="SSF158472">
    <property type="entry name" value="HAMP domain-like"/>
    <property type="match status" value="1"/>
</dbReference>
<dbReference type="RefSeq" id="WP_379189550.1">
    <property type="nucleotide sequence ID" value="NZ_JBHSOW010000065.1"/>
</dbReference>
<keyword evidence="18" id="KW-1185">Reference proteome</keyword>
<keyword evidence="9" id="KW-0418">Kinase</keyword>
<keyword evidence="13 14" id="KW-0472">Membrane</keyword>
<name>A0ABW0W1W9_9BACL</name>
<feature type="domain" description="Histidine kinase" evidence="15">
    <location>
        <begin position="250"/>
        <end position="466"/>
    </location>
</feature>
<dbReference type="SUPFAM" id="SSF55874">
    <property type="entry name" value="ATPase domain of HSP90 chaperone/DNA topoisomerase II/histidine kinase"/>
    <property type="match status" value="1"/>
</dbReference>
<evidence type="ECO:0000256" key="7">
    <source>
        <dbReference type="ARBA" id="ARBA00022692"/>
    </source>
</evidence>
<dbReference type="GO" id="GO:0005524">
    <property type="term" value="F:ATP binding"/>
    <property type="evidence" value="ECO:0007669"/>
    <property type="project" value="UniProtKB-KW"/>
</dbReference>
<dbReference type="SMART" id="SM00387">
    <property type="entry name" value="HATPase_c"/>
    <property type="match status" value="1"/>
</dbReference>
<evidence type="ECO:0000313" key="17">
    <source>
        <dbReference type="EMBL" id="MFC5650959.1"/>
    </source>
</evidence>
<evidence type="ECO:0000256" key="4">
    <source>
        <dbReference type="ARBA" id="ARBA00022475"/>
    </source>
</evidence>
<dbReference type="InterPro" id="IPR003660">
    <property type="entry name" value="HAMP_dom"/>
</dbReference>
<reference evidence="18" key="1">
    <citation type="journal article" date="2019" name="Int. J. Syst. Evol. Microbiol.">
        <title>The Global Catalogue of Microorganisms (GCM) 10K type strain sequencing project: providing services to taxonomists for standard genome sequencing and annotation.</title>
        <authorList>
            <consortium name="The Broad Institute Genomics Platform"/>
            <consortium name="The Broad Institute Genome Sequencing Center for Infectious Disease"/>
            <person name="Wu L."/>
            <person name="Ma J."/>
        </authorList>
    </citation>
    <scope>NUCLEOTIDE SEQUENCE [LARGE SCALE GENOMIC DNA]</scope>
    <source>
        <strain evidence="18">CGMCC 1.3240</strain>
    </source>
</reference>
<dbReference type="InterPro" id="IPR003661">
    <property type="entry name" value="HisK_dim/P_dom"/>
</dbReference>
<evidence type="ECO:0000313" key="18">
    <source>
        <dbReference type="Proteomes" id="UP001596047"/>
    </source>
</evidence>
<keyword evidence="11 14" id="KW-1133">Transmembrane helix</keyword>
<dbReference type="PANTHER" id="PTHR45528:SF1">
    <property type="entry name" value="SENSOR HISTIDINE KINASE CPXA"/>
    <property type="match status" value="1"/>
</dbReference>
<evidence type="ECO:0000256" key="14">
    <source>
        <dbReference type="SAM" id="Phobius"/>
    </source>
</evidence>
<gene>
    <name evidence="17" type="ORF">ACFPYJ_17960</name>
</gene>
<dbReference type="PRINTS" id="PR00344">
    <property type="entry name" value="BCTRLSENSOR"/>
</dbReference>
<comment type="catalytic activity">
    <reaction evidence="1">
        <text>ATP + protein L-histidine = ADP + protein N-phospho-L-histidine.</text>
        <dbReference type="EC" id="2.7.13.3"/>
    </reaction>
</comment>
<dbReference type="Pfam" id="PF00672">
    <property type="entry name" value="HAMP"/>
    <property type="match status" value="1"/>
</dbReference>
<dbReference type="CDD" id="cd00075">
    <property type="entry name" value="HATPase"/>
    <property type="match status" value="1"/>
</dbReference>
<evidence type="ECO:0000256" key="10">
    <source>
        <dbReference type="ARBA" id="ARBA00022840"/>
    </source>
</evidence>
<dbReference type="Gene3D" id="6.10.340.10">
    <property type="match status" value="1"/>
</dbReference>
<dbReference type="PROSITE" id="PS50885">
    <property type="entry name" value="HAMP"/>
    <property type="match status" value="1"/>
</dbReference>
<keyword evidence="4" id="KW-1003">Cell membrane</keyword>
<protein>
    <recommendedName>
        <fullName evidence="3">histidine kinase</fullName>
        <ecNumber evidence="3">2.7.13.3</ecNumber>
    </recommendedName>
</protein>
<accession>A0ABW0W1W9</accession>
<sequence>MLNSIFRRWLVVSLSITITILLILTVTVSWLVQRDYYRQGLKQLNERAESVELAYEEFSQGDLQAADFRKELRRIEKENHVSITILGKKMKVLKQELYEVGVRPDIRSWVTSVSEGNRVEEIEKFRNQDDTKMLIVGFPLKKDNRIVASAFIYSPAADVKQLAAPIRRSIWLVAIACAGPLIILLWFAIRRIAGPIQKMSEAAMAVANGEFASRVEIHGKDEVARLGASFNMMAERMERVEERRRRLIMEIAHELRTPLTSIRGTLQALTDGILTNEEQSEFIALSLQESLRLGKLIDQIHELSAFEEHQIQFEFKRIDMTELTDQTVLQFKHKAESQGIQLQFVSNKHTPIILKADPVRLRQAIINLIGNALDHNQQGTTVTVQLAADQQKVKLIVQDNGQGISAEHIPHIFDRLYKADDSRSSKGSGLGLTITRYIVQAHQGTIRAVPERGKGTEMHVELPLNRT</sequence>
<dbReference type="SMART" id="SM00304">
    <property type="entry name" value="HAMP"/>
    <property type="match status" value="1"/>
</dbReference>
<keyword evidence="8" id="KW-0547">Nucleotide-binding</keyword>
<dbReference type="InterPro" id="IPR005467">
    <property type="entry name" value="His_kinase_dom"/>
</dbReference>
<keyword evidence="7 14" id="KW-0812">Transmembrane</keyword>
<comment type="caution">
    <text evidence="17">The sequence shown here is derived from an EMBL/GenBank/DDBJ whole genome shotgun (WGS) entry which is preliminary data.</text>
</comment>
<keyword evidence="5" id="KW-0597">Phosphoprotein</keyword>
<keyword evidence="6" id="KW-0808">Transferase</keyword>